<dbReference type="PROSITE" id="PS51808">
    <property type="entry name" value="CHCH"/>
    <property type="match status" value="1"/>
</dbReference>
<keyword evidence="8" id="KW-0539">Nucleus</keyword>
<dbReference type="RefSeq" id="XP_013314577.1">
    <property type="nucleotide sequence ID" value="XM_013459123.1"/>
</dbReference>
<evidence type="ECO:0000256" key="8">
    <source>
        <dbReference type="ARBA" id="ARBA00023242"/>
    </source>
</evidence>
<evidence type="ECO:0000256" key="5">
    <source>
        <dbReference type="ARBA" id="ARBA00022490"/>
    </source>
</evidence>
<dbReference type="EMBL" id="KN847320">
    <property type="protein sequence ID" value="KIW53993.1"/>
    <property type="molecule type" value="Genomic_DNA"/>
</dbReference>
<keyword evidence="7" id="KW-1015">Disulfide bond</keyword>
<keyword evidence="6" id="KW-0496">Mitochondrion</keyword>
<dbReference type="InterPro" id="IPR048281">
    <property type="entry name" value="COA6_fun"/>
</dbReference>
<dbReference type="SUPFAM" id="SSF47694">
    <property type="entry name" value="Cytochrome c oxidase subunit h"/>
    <property type="match status" value="1"/>
</dbReference>
<evidence type="ECO:0000256" key="3">
    <source>
        <dbReference type="ARBA" id="ARBA00004569"/>
    </source>
</evidence>
<dbReference type="PANTHER" id="PTHR47677">
    <property type="entry name" value="CYTOCHROME C OXIDASE ASSEMBLY FACTOR 6"/>
    <property type="match status" value="1"/>
</dbReference>
<dbReference type="PANTHER" id="PTHR47677:SF1">
    <property type="entry name" value="CYTOCHROME C OXIDASE ASSEMBLY FACTOR 6"/>
    <property type="match status" value="1"/>
</dbReference>
<reference evidence="10 11" key="1">
    <citation type="submission" date="2015-01" db="EMBL/GenBank/DDBJ databases">
        <title>The Genome Sequence of Exophiala xenobiotica CBS118157.</title>
        <authorList>
            <consortium name="The Broad Institute Genomics Platform"/>
            <person name="Cuomo C."/>
            <person name="de Hoog S."/>
            <person name="Gorbushina A."/>
            <person name="Stielow B."/>
            <person name="Teixiera M."/>
            <person name="Abouelleil A."/>
            <person name="Chapman S.B."/>
            <person name="Priest M."/>
            <person name="Young S.K."/>
            <person name="Wortman J."/>
            <person name="Nusbaum C."/>
            <person name="Birren B."/>
        </authorList>
    </citation>
    <scope>NUCLEOTIDE SEQUENCE [LARGE SCALE GENOMIC DNA]</scope>
    <source>
        <strain evidence="10 11">CBS 118157</strain>
    </source>
</reference>
<dbReference type="HOGENOM" id="CLU_142408_0_0_1"/>
<evidence type="ECO:0000256" key="9">
    <source>
        <dbReference type="SAM" id="MobiDB-lite"/>
    </source>
</evidence>
<keyword evidence="5" id="KW-0963">Cytoplasm</keyword>
<keyword evidence="11" id="KW-1185">Reference proteome</keyword>
<dbReference type="OrthoDB" id="5545577at2759"/>
<gene>
    <name evidence="10" type="ORF">PV05_06392</name>
</gene>
<evidence type="ECO:0008006" key="12">
    <source>
        <dbReference type="Google" id="ProtNLM"/>
    </source>
</evidence>
<evidence type="ECO:0000256" key="1">
    <source>
        <dbReference type="ARBA" id="ARBA00004123"/>
    </source>
</evidence>
<comment type="similarity">
    <text evidence="4">Belongs to the cytochrome c oxidase subunit 6B family.</text>
</comment>
<evidence type="ECO:0000256" key="2">
    <source>
        <dbReference type="ARBA" id="ARBA00004496"/>
    </source>
</evidence>
<evidence type="ECO:0000313" key="11">
    <source>
        <dbReference type="Proteomes" id="UP000054342"/>
    </source>
</evidence>
<evidence type="ECO:0000256" key="6">
    <source>
        <dbReference type="ARBA" id="ARBA00023128"/>
    </source>
</evidence>
<dbReference type="GO" id="GO:0005634">
    <property type="term" value="C:nucleus"/>
    <property type="evidence" value="ECO:0007669"/>
    <property type="project" value="UniProtKB-SubCell"/>
</dbReference>
<evidence type="ECO:0000256" key="7">
    <source>
        <dbReference type="ARBA" id="ARBA00023157"/>
    </source>
</evidence>
<dbReference type="InterPro" id="IPR048280">
    <property type="entry name" value="COX6B-like"/>
</dbReference>
<evidence type="ECO:0000313" key="10">
    <source>
        <dbReference type="EMBL" id="KIW53993.1"/>
    </source>
</evidence>
<dbReference type="GO" id="GO:0005758">
    <property type="term" value="C:mitochondrial intermembrane space"/>
    <property type="evidence" value="ECO:0007669"/>
    <property type="project" value="UniProtKB-SubCell"/>
</dbReference>
<evidence type="ECO:0000256" key="4">
    <source>
        <dbReference type="ARBA" id="ARBA00006425"/>
    </source>
</evidence>
<comment type="subcellular location">
    <subcellularLocation>
        <location evidence="2">Cytoplasm</location>
    </subcellularLocation>
    <subcellularLocation>
        <location evidence="3">Mitochondrion intermembrane space</location>
    </subcellularLocation>
    <subcellularLocation>
        <location evidence="1">Nucleus</location>
    </subcellularLocation>
</comment>
<dbReference type="Proteomes" id="UP000054342">
    <property type="component" value="Unassembled WGS sequence"/>
</dbReference>
<accession>A0A0D2EF09</accession>
<dbReference type="GeneID" id="25328300"/>
<protein>
    <recommendedName>
        <fullName evidence="12">Cytochrome c oxidase assembly factor 6</fullName>
    </recommendedName>
</protein>
<dbReference type="GO" id="GO:0033617">
    <property type="term" value="P:mitochondrial respiratory chain complex IV assembly"/>
    <property type="evidence" value="ECO:0007669"/>
    <property type="project" value="TreeGrafter"/>
</dbReference>
<dbReference type="FunFam" id="1.10.10.140:FF:000003">
    <property type="entry name" value="Cytochrome c oxidase assembly factor 6"/>
    <property type="match status" value="1"/>
</dbReference>
<dbReference type="InterPro" id="IPR036549">
    <property type="entry name" value="CX6/COA6-like_sf"/>
</dbReference>
<dbReference type="AlphaFoldDB" id="A0A0D2EF09"/>
<proteinExistence type="inferred from homology"/>
<organism evidence="10 11">
    <name type="scientific">Exophiala xenobiotica</name>
    <dbReference type="NCBI Taxonomy" id="348802"/>
    <lineage>
        <taxon>Eukaryota</taxon>
        <taxon>Fungi</taxon>
        <taxon>Dikarya</taxon>
        <taxon>Ascomycota</taxon>
        <taxon>Pezizomycotina</taxon>
        <taxon>Eurotiomycetes</taxon>
        <taxon>Chaetothyriomycetidae</taxon>
        <taxon>Chaetothyriales</taxon>
        <taxon>Herpotrichiellaceae</taxon>
        <taxon>Exophiala</taxon>
    </lineage>
</organism>
<feature type="region of interest" description="Disordered" evidence="9">
    <location>
        <begin position="1"/>
        <end position="30"/>
    </location>
</feature>
<dbReference type="STRING" id="348802.A0A0D2EF09"/>
<dbReference type="Pfam" id="PF02297">
    <property type="entry name" value="COX6B"/>
    <property type="match status" value="1"/>
</dbReference>
<dbReference type="Gene3D" id="1.10.10.140">
    <property type="entry name" value="Cytochrome c oxidase, subunit VIb"/>
    <property type="match status" value="1"/>
</dbReference>
<name>A0A0D2EF09_9EURO</name>
<sequence length="129" mass="14745">MGWGLPTWLGGSAGPAQPESARPKSTDGGFVAPDRNAREICYESRDIFFECLDKNNILDAIKEDEKARKVCSKEVADYERDCARSWIKYFKEKRVMEYNRDRTLQRIQQDDAKMAAKAKADRKGGSWFG</sequence>